<evidence type="ECO:0008006" key="5">
    <source>
        <dbReference type="Google" id="ProtNLM"/>
    </source>
</evidence>
<feature type="region of interest" description="Disordered" evidence="1">
    <location>
        <begin position="1"/>
        <end position="23"/>
    </location>
</feature>
<protein>
    <recommendedName>
        <fullName evidence="5">Metallophosphoesterase</fullName>
    </recommendedName>
</protein>
<name>A0ABN2MHM5_9ACTN</name>
<dbReference type="RefSeq" id="WP_344138247.1">
    <property type="nucleotide sequence ID" value="NZ_BAAALT010000238.1"/>
</dbReference>
<evidence type="ECO:0000313" key="4">
    <source>
        <dbReference type="Proteomes" id="UP001500218"/>
    </source>
</evidence>
<dbReference type="EMBL" id="BAAALT010000238">
    <property type="protein sequence ID" value="GAA1827387.1"/>
    <property type="molecule type" value="Genomic_DNA"/>
</dbReference>
<keyword evidence="2" id="KW-0472">Membrane</keyword>
<evidence type="ECO:0000256" key="2">
    <source>
        <dbReference type="SAM" id="Phobius"/>
    </source>
</evidence>
<keyword evidence="2" id="KW-1133">Transmembrane helix</keyword>
<feature type="transmembrane region" description="Helical" evidence="2">
    <location>
        <begin position="477"/>
        <end position="496"/>
    </location>
</feature>
<dbReference type="Gene3D" id="3.60.21.10">
    <property type="match status" value="1"/>
</dbReference>
<keyword evidence="4" id="KW-1185">Reference proteome</keyword>
<comment type="caution">
    <text evidence="3">The sequence shown here is derived from an EMBL/GenBank/DDBJ whole genome shotgun (WGS) entry which is preliminary data.</text>
</comment>
<feature type="transmembrane region" description="Helical" evidence="2">
    <location>
        <begin position="403"/>
        <end position="424"/>
    </location>
</feature>
<accession>A0ABN2MHM5</accession>
<reference evidence="3 4" key="1">
    <citation type="journal article" date="2019" name="Int. J. Syst. Evol. Microbiol.">
        <title>The Global Catalogue of Microorganisms (GCM) 10K type strain sequencing project: providing services to taxonomists for standard genome sequencing and annotation.</title>
        <authorList>
            <consortium name="The Broad Institute Genomics Platform"/>
            <consortium name="The Broad Institute Genome Sequencing Center for Infectious Disease"/>
            <person name="Wu L."/>
            <person name="Ma J."/>
        </authorList>
    </citation>
    <scope>NUCLEOTIDE SEQUENCE [LARGE SCALE GENOMIC DNA]</scope>
    <source>
        <strain evidence="3 4">JCM 13250</strain>
    </source>
</reference>
<organism evidence="3 4">
    <name type="scientific">Luedemannella flava</name>
    <dbReference type="NCBI Taxonomy" id="349316"/>
    <lineage>
        <taxon>Bacteria</taxon>
        <taxon>Bacillati</taxon>
        <taxon>Actinomycetota</taxon>
        <taxon>Actinomycetes</taxon>
        <taxon>Micromonosporales</taxon>
        <taxon>Micromonosporaceae</taxon>
        <taxon>Luedemannella</taxon>
    </lineage>
</organism>
<dbReference type="SUPFAM" id="SSF56300">
    <property type="entry name" value="Metallo-dependent phosphatases"/>
    <property type="match status" value="1"/>
</dbReference>
<feature type="transmembrane region" description="Helical" evidence="2">
    <location>
        <begin position="379"/>
        <end position="397"/>
    </location>
</feature>
<dbReference type="Proteomes" id="UP001500218">
    <property type="component" value="Unassembled WGS sequence"/>
</dbReference>
<feature type="transmembrane region" description="Helical" evidence="2">
    <location>
        <begin position="436"/>
        <end position="457"/>
    </location>
</feature>
<dbReference type="InterPro" id="IPR029052">
    <property type="entry name" value="Metallo-depent_PP-like"/>
</dbReference>
<gene>
    <name evidence="3" type="ORF">GCM10009682_53360</name>
</gene>
<keyword evidence="2" id="KW-0812">Transmembrane</keyword>
<evidence type="ECO:0000256" key="1">
    <source>
        <dbReference type="SAM" id="MobiDB-lite"/>
    </source>
</evidence>
<dbReference type="PANTHER" id="PTHR34211:SF3">
    <property type="entry name" value="CALCINEURIN-LIKE METALLO-PHOSPHOESTERASE SUPERFAMILY PROTEIN"/>
    <property type="match status" value="1"/>
</dbReference>
<sequence length="575" mass="62697">MTDDVLGTATPRPTSLDPQDLGFTPRKPVPWLGPVLLAITGARVAISEQFGAYLDKRELQNAFPDDTFDHSGTGELWFDYVADLGDGFDATYSVAYLLAQPEIEVDGERLPRGRVLVMGGDQVYPTANDHAYEDRFRGPYRAAMPTPPPGDPVPTLYAVPGNHDWYDGLSAFLRTFARREGTSIGGWRTAQTRSYFALKLPQRWWLLAIDSQEGGYLDDPQLTYFKNVAKQLAPGDRIILATPNPSWVKAQESTREYDTIDYFLRKVIAPTGARVALMLSGDLHHYSRYTLADEPPAVDDTAGGGLGGTGRQLITCGGGGAYLAATHTLPSKITVPPKQALPREASSGKEYKLARTYPSKARSLALATGVFWRLPRRNASFLVLLGVLQTLLMLAIVDLRGRVLTTPVFVMVAATFGLTLFFAAGLTSGHRAAKHYILGVTHGFVQVALGVGGAAVWQELPMLHWPRPLPALTAGAFYGPVIAVLSAQVVALYLLIAGRLLVNVNELFAGQGIQGYKAFLRLHIDTDGTLTIHPIGVDNISKHWTPTPAAASYEPWLEPADPLRPHRIEPPITLR</sequence>
<dbReference type="PANTHER" id="PTHR34211">
    <property type="entry name" value="CALCINEURIN-LIKE METALLO-PHOSPHOESTERASE SUPERFAMILY PROTEIN"/>
    <property type="match status" value="1"/>
</dbReference>
<proteinExistence type="predicted"/>
<evidence type="ECO:0000313" key="3">
    <source>
        <dbReference type="EMBL" id="GAA1827387.1"/>
    </source>
</evidence>